<comment type="subcellular location">
    <subcellularLocation>
        <location evidence="1">Membrane</location>
        <topology evidence="1">Multi-pass membrane protein</topology>
    </subcellularLocation>
</comment>
<evidence type="ECO:0000256" key="4">
    <source>
        <dbReference type="ARBA" id="ARBA00023136"/>
    </source>
</evidence>
<evidence type="ECO:0000256" key="5">
    <source>
        <dbReference type="SAM" id="Phobius"/>
    </source>
</evidence>
<feature type="transmembrane region" description="Helical" evidence="5">
    <location>
        <begin position="176"/>
        <end position="193"/>
    </location>
</feature>
<name>A0ABW0Z2M2_9ACTN</name>
<comment type="caution">
    <text evidence="6">The sequence shown here is derived from an EMBL/GenBank/DDBJ whole genome shotgun (WGS) entry which is preliminary data.</text>
</comment>
<dbReference type="RefSeq" id="WP_390315769.1">
    <property type="nucleotide sequence ID" value="NZ_JBHSPB010000005.1"/>
</dbReference>
<accession>A0ABW0Z2M2</accession>
<dbReference type="Gene3D" id="1.20.1550.10">
    <property type="entry name" value="DsbB-like"/>
    <property type="match status" value="1"/>
</dbReference>
<keyword evidence="2 5" id="KW-0812">Transmembrane</keyword>
<organism evidence="6 7">
    <name type="scientific">Streptomyces gamaensis</name>
    <dbReference type="NCBI Taxonomy" id="1763542"/>
    <lineage>
        <taxon>Bacteria</taxon>
        <taxon>Bacillati</taxon>
        <taxon>Actinomycetota</taxon>
        <taxon>Actinomycetes</taxon>
        <taxon>Kitasatosporales</taxon>
        <taxon>Streptomycetaceae</taxon>
        <taxon>Streptomyces</taxon>
    </lineage>
</organism>
<feature type="transmembrane region" description="Helical" evidence="5">
    <location>
        <begin position="61"/>
        <end position="79"/>
    </location>
</feature>
<gene>
    <name evidence="6" type="ORF">ACFP1Z_10620</name>
</gene>
<feature type="transmembrane region" description="Helical" evidence="5">
    <location>
        <begin position="91"/>
        <end position="111"/>
    </location>
</feature>
<feature type="transmembrane region" description="Helical" evidence="5">
    <location>
        <begin position="131"/>
        <end position="155"/>
    </location>
</feature>
<dbReference type="Pfam" id="PF02600">
    <property type="entry name" value="DsbB"/>
    <property type="match status" value="1"/>
</dbReference>
<reference evidence="7" key="1">
    <citation type="journal article" date="2019" name="Int. J. Syst. Evol. Microbiol.">
        <title>The Global Catalogue of Microorganisms (GCM) 10K type strain sequencing project: providing services to taxonomists for standard genome sequencing and annotation.</title>
        <authorList>
            <consortium name="The Broad Institute Genomics Platform"/>
            <consortium name="The Broad Institute Genome Sequencing Center for Infectious Disease"/>
            <person name="Wu L."/>
            <person name="Ma J."/>
        </authorList>
    </citation>
    <scope>NUCLEOTIDE SEQUENCE [LARGE SCALE GENOMIC DNA]</scope>
    <source>
        <strain evidence="7">CGMCC 4.7304</strain>
    </source>
</reference>
<keyword evidence="4 5" id="KW-0472">Membrane</keyword>
<evidence type="ECO:0000313" key="7">
    <source>
        <dbReference type="Proteomes" id="UP001596083"/>
    </source>
</evidence>
<evidence type="ECO:0000313" key="6">
    <source>
        <dbReference type="EMBL" id="MFC5720615.1"/>
    </source>
</evidence>
<dbReference type="InterPro" id="IPR003752">
    <property type="entry name" value="DiS_bond_form_DsbB/BdbC"/>
</dbReference>
<sequence length="218" mass="24044">MARRTEPQNGRTTTAAAGLRGLLGHGQYWFACLFTLGWAGIVCGGLFFQFVEWEYPCPLCIVQRMFMMLAYLGAAYIVRQGLTGRLERADCMTGWGLSLVACVAGAFAAWRQTMLHILPGDKGYGSAVFGLHLYVWAWILFEASVLAIGVVLCFAHATTRLDLPNGRARRLIGSGVLWFAGVVIAVNVVAVFFEEGLHWFLPDNPTRYELLYDVGILG</sequence>
<protein>
    <submittedName>
        <fullName evidence="6">Disulfide bond formation protein B</fullName>
    </submittedName>
</protein>
<dbReference type="SUPFAM" id="SSF158442">
    <property type="entry name" value="DsbB-like"/>
    <property type="match status" value="1"/>
</dbReference>
<evidence type="ECO:0000256" key="3">
    <source>
        <dbReference type="ARBA" id="ARBA00022989"/>
    </source>
</evidence>
<dbReference type="InterPro" id="IPR023380">
    <property type="entry name" value="DsbB-like_sf"/>
</dbReference>
<evidence type="ECO:0000256" key="1">
    <source>
        <dbReference type="ARBA" id="ARBA00004141"/>
    </source>
</evidence>
<keyword evidence="3 5" id="KW-1133">Transmembrane helix</keyword>
<dbReference type="EMBL" id="JBHSPB010000005">
    <property type="protein sequence ID" value="MFC5720615.1"/>
    <property type="molecule type" value="Genomic_DNA"/>
</dbReference>
<keyword evidence="7" id="KW-1185">Reference proteome</keyword>
<feature type="transmembrane region" description="Helical" evidence="5">
    <location>
        <begin position="28"/>
        <end position="49"/>
    </location>
</feature>
<dbReference type="Proteomes" id="UP001596083">
    <property type="component" value="Unassembled WGS sequence"/>
</dbReference>
<proteinExistence type="predicted"/>
<evidence type="ECO:0000256" key="2">
    <source>
        <dbReference type="ARBA" id="ARBA00022692"/>
    </source>
</evidence>